<feature type="transmembrane region" description="Helical" evidence="3">
    <location>
        <begin position="246"/>
        <end position="272"/>
    </location>
</feature>
<evidence type="ECO:0000256" key="2">
    <source>
        <dbReference type="SAM" id="MobiDB-lite"/>
    </source>
</evidence>
<feature type="compositionally biased region" description="Polar residues" evidence="2">
    <location>
        <begin position="773"/>
        <end position="783"/>
    </location>
</feature>
<feature type="region of interest" description="Disordered" evidence="2">
    <location>
        <begin position="307"/>
        <end position="366"/>
    </location>
</feature>
<organism evidence="4 5">
    <name type="scientific">Chlorella vulgaris</name>
    <name type="common">Green alga</name>
    <dbReference type="NCBI Taxonomy" id="3077"/>
    <lineage>
        <taxon>Eukaryota</taxon>
        <taxon>Viridiplantae</taxon>
        <taxon>Chlorophyta</taxon>
        <taxon>core chlorophytes</taxon>
        <taxon>Trebouxiophyceae</taxon>
        <taxon>Chlorellales</taxon>
        <taxon>Chlorellaceae</taxon>
        <taxon>Chlorella clade</taxon>
        <taxon>Chlorella</taxon>
    </lineage>
</organism>
<dbReference type="OrthoDB" id="10692213at2759"/>
<feature type="compositionally biased region" description="Pro residues" evidence="2">
    <location>
        <begin position="78"/>
        <end position="97"/>
    </location>
</feature>
<dbReference type="Proteomes" id="UP001055712">
    <property type="component" value="Unassembled WGS sequence"/>
</dbReference>
<keyword evidence="1" id="KW-0175">Coiled coil</keyword>
<gene>
    <name evidence="4" type="ORF">D9Q98_001900</name>
</gene>
<dbReference type="AlphaFoldDB" id="A0A9D4Z0P9"/>
<keyword evidence="5" id="KW-1185">Reference proteome</keyword>
<keyword evidence="3" id="KW-0812">Transmembrane</keyword>
<reference evidence="4" key="2">
    <citation type="submission" date="2020-11" db="EMBL/GenBank/DDBJ databases">
        <authorList>
            <person name="Cecchin M."/>
            <person name="Marcolungo L."/>
            <person name="Rossato M."/>
            <person name="Girolomoni L."/>
            <person name="Cosentino E."/>
            <person name="Cuine S."/>
            <person name="Li-Beisson Y."/>
            <person name="Delledonne M."/>
            <person name="Ballottari M."/>
        </authorList>
    </citation>
    <scope>NUCLEOTIDE SEQUENCE</scope>
    <source>
        <strain evidence="4">211/11P</strain>
        <tissue evidence="4">Whole cell</tissue>
    </source>
</reference>
<evidence type="ECO:0000313" key="4">
    <source>
        <dbReference type="EMBL" id="KAI3435842.1"/>
    </source>
</evidence>
<keyword evidence="3" id="KW-0472">Membrane</keyword>
<proteinExistence type="predicted"/>
<feature type="region of interest" description="Disordered" evidence="2">
    <location>
        <begin position="547"/>
        <end position="580"/>
    </location>
</feature>
<feature type="coiled-coil region" evidence="1">
    <location>
        <begin position="631"/>
        <end position="668"/>
    </location>
</feature>
<feature type="compositionally biased region" description="Pro residues" evidence="2">
    <location>
        <begin position="104"/>
        <end position="116"/>
    </location>
</feature>
<protein>
    <submittedName>
        <fullName evidence="4">Uncharacterized protein</fullName>
    </submittedName>
</protein>
<evidence type="ECO:0000256" key="3">
    <source>
        <dbReference type="SAM" id="Phobius"/>
    </source>
</evidence>
<feature type="region of interest" description="Disordered" evidence="2">
    <location>
        <begin position="669"/>
        <end position="700"/>
    </location>
</feature>
<reference evidence="4" key="1">
    <citation type="journal article" date="2019" name="Plant J.">
        <title>Chlorella vulgaris genome assembly and annotation reveals the molecular basis for metabolic acclimation to high light conditions.</title>
        <authorList>
            <person name="Cecchin M."/>
            <person name="Marcolungo L."/>
            <person name="Rossato M."/>
            <person name="Girolomoni L."/>
            <person name="Cosentino E."/>
            <person name="Cuine S."/>
            <person name="Li-Beisson Y."/>
            <person name="Delledonne M."/>
            <person name="Ballottari M."/>
        </authorList>
    </citation>
    <scope>NUCLEOTIDE SEQUENCE</scope>
    <source>
        <strain evidence="4">211/11P</strain>
    </source>
</reference>
<feature type="compositionally biased region" description="Low complexity" evidence="2">
    <location>
        <begin position="669"/>
        <end position="681"/>
    </location>
</feature>
<feature type="region of interest" description="Disordered" evidence="2">
    <location>
        <begin position="742"/>
        <end position="801"/>
    </location>
</feature>
<accession>A0A9D4Z0P9</accession>
<keyword evidence="3" id="KW-1133">Transmembrane helix</keyword>
<dbReference type="PRINTS" id="PR01217">
    <property type="entry name" value="PRICHEXTENSN"/>
</dbReference>
<feature type="region of interest" description="Disordered" evidence="2">
    <location>
        <begin position="15"/>
        <end position="118"/>
    </location>
</feature>
<evidence type="ECO:0000313" key="5">
    <source>
        <dbReference type="Proteomes" id="UP001055712"/>
    </source>
</evidence>
<name>A0A9D4Z0P9_CHLVU</name>
<comment type="caution">
    <text evidence="4">The sequence shown here is derived from an EMBL/GenBank/DDBJ whole genome shotgun (WGS) entry which is preliminary data.</text>
</comment>
<feature type="compositionally biased region" description="Pro residues" evidence="2">
    <location>
        <begin position="17"/>
        <end position="44"/>
    </location>
</feature>
<dbReference type="EMBL" id="SIDB01000002">
    <property type="protein sequence ID" value="KAI3435842.1"/>
    <property type="molecule type" value="Genomic_DNA"/>
</dbReference>
<feature type="compositionally biased region" description="Low complexity" evidence="2">
    <location>
        <begin position="339"/>
        <end position="358"/>
    </location>
</feature>
<feature type="compositionally biased region" description="Gly residues" evidence="2">
    <location>
        <begin position="565"/>
        <end position="577"/>
    </location>
</feature>
<evidence type="ECO:0000256" key="1">
    <source>
        <dbReference type="SAM" id="Coils"/>
    </source>
</evidence>
<sequence length="968" mass="97497">MVPAAPGSGLLCVNPATIPPPAPPFTAPSPPSPPAPPAPSPPPADCGEPYQELQAGCEAMGGSWDEAFAPICCQQTRPPSPPPKPPAPPPRPPPPYTAPSAQGVPPPPPPRPPPQSLPTITFTVSVQISGSLTAQLLASPLGQQQLVTAVQQAGVRLGSSATPSVAVSVLAGSRRRLTQDVTLGGSSGALGAVVVFPTTSDNPAAFALATALLTNPRSVLPPEWFVDRLEVSAVTLNGTSMQAPKAAFPIAIIAGAAGGGAFLLAALCLLCWRCRARRRRISGNTVVPLDNTLSSKLAAGPVGQLRPGRLTMQYSDGDGEGEGGGQGGIPAGRPEAASGRADPGAGTAGAASSGYKGSPQAQGPRVQAYTDAELALSAAMAAESAELQAALEAANAALMSGVGGGVGGGQPGETDFAAMAAATLAAGHALYPHLGGDGGAEGQAAAQAAAMATAAAIAAGQPMHPRMAWEPPAAGQARHSAQQAAAMDAAAAQELAAALAGQRGAYQQSFQSVAPTQEQQQQQVAEYEAAAAAAATAVLQGAAQRQSMMLGGPPEGGEADTLSSQGGGLAGGPGGPGSDEAALAALAAELQRQEAMLRQELAALQDGQGWVQDFRTEVWPQLVQLLVQVQAQQAQQARQMQAQHMQQLQAQQSHAQQLKAQLKQAQAAAALGASPPQQQLAGGVAEGQGPARSYFSPSNPLFDGAAQDAADDWAGDGFTYNLPQRVAGGFAGAAKAAHGSHAGYQAPSNAASDGSELSVPEAQHGSPIDSLLSERTPSGSTAAPASYQRAARPVPPPNLYPTAASTRLASYRGAEFGAGEQAAGALGPLSQPKRVRPVLHQNPGSAAAFDACGDDALGAFETDALRQQLQQLHLAAGLLQTLDPGQLAAAVSAGAQAQMARRGKRPEPPRWIENPAARDSVIASGAGRDSVVMGRASVAAAGGEQPPPRRLLRRMSSVIRRLLVGPQP</sequence>